<evidence type="ECO:0000313" key="5">
    <source>
        <dbReference type="Proteomes" id="UP000540568"/>
    </source>
</evidence>
<gene>
    <name evidence="4" type="ORF">FHX71_004913</name>
</gene>
<reference evidence="4 5" key="1">
    <citation type="submission" date="2020-07" db="EMBL/GenBank/DDBJ databases">
        <title>Sequencing the genomes of 1000 actinobacteria strains.</title>
        <authorList>
            <person name="Klenk H.-P."/>
        </authorList>
    </citation>
    <scope>NUCLEOTIDE SEQUENCE [LARGE SCALE GENOMIC DNA]</scope>
    <source>
        <strain evidence="4 5">DSM 44121</strain>
    </source>
</reference>
<feature type="domain" description="DUF305" evidence="3">
    <location>
        <begin position="81"/>
        <end position="251"/>
    </location>
</feature>
<dbReference type="PANTHER" id="PTHR36933:SF1">
    <property type="entry name" value="SLL0788 PROTEIN"/>
    <property type="match status" value="1"/>
</dbReference>
<dbReference type="InterPro" id="IPR012347">
    <property type="entry name" value="Ferritin-like"/>
</dbReference>
<dbReference type="EMBL" id="JACGWV010000003">
    <property type="protein sequence ID" value="MBA8810906.1"/>
    <property type="molecule type" value="Genomic_DNA"/>
</dbReference>
<proteinExistence type="predicted"/>
<dbReference type="Pfam" id="PF03713">
    <property type="entry name" value="DUF305"/>
    <property type="match status" value="1"/>
</dbReference>
<dbReference type="PANTHER" id="PTHR36933">
    <property type="entry name" value="SLL0788 PROTEIN"/>
    <property type="match status" value="1"/>
</dbReference>
<dbReference type="InterPro" id="IPR005183">
    <property type="entry name" value="DUF305_CopM-like"/>
</dbReference>
<comment type="caution">
    <text evidence="4">The sequence shown here is derived from an EMBL/GenBank/DDBJ whole genome shotgun (WGS) entry which is preliminary data.</text>
</comment>
<feature type="transmembrane region" description="Helical" evidence="2">
    <location>
        <begin position="45"/>
        <end position="68"/>
    </location>
</feature>
<keyword evidence="2" id="KW-1133">Transmembrane helix</keyword>
<evidence type="ECO:0000256" key="1">
    <source>
        <dbReference type="SAM" id="MobiDB-lite"/>
    </source>
</evidence>
<dbReference type="RefSeq" id="WP_182620118.1">
    <property type="nucleotide sequence ID" value="NZ_BAAATF010000009.1"/>
</dbReference>
<name>A0A7W3JDM5_9MICO</name>
<feature type="region of interest" description="Disordered" evidence="1">
    <location>
        <begin position="1"/>
        <end position="33"/>
    </location>
</feature>
<organism evidence="4 5">
    <name type="scientific">Promicromonospora sukumoe</name>
    <dbReference type="NCBI Taxonomy" id="88382"/>
    <lineage>
        <taxon>Bacteria</taxon>
        <taxon>Bacillati</taxon>
        <taxon>Actinomycetota</taxon>
        <taxon>Actinomycetes</taxon>
        <taxon>Micrococcales</taxon>
        <taxon>Promicromonosporaceae</taxon>
        <taxon>Promicromonospora</taxon>
    </lineage>
</organism>
<evidence type="ECO:0000313" key="4">
    <source>
        <dbReference type="EMBL" id="MBA8810906.1"/>
    </source>
</evidence>
<accession>A0A7W3JDM5</accession>
<feature type="compositionally biased region" description="Low complexity" evidence="1">
    <location>
        <begin position="1"/>
        <end position="19"/>
    </location>
</feature>
<evidence type="ECO:0000256" key="2">
    <source>
        <dbReference type="SAM" id="Phobius"/>
    </source>
</evidence>
<protein>
    <submittedName>
        <fullName evidence="4">Uncharacterized protein (DUF305 family)</fullName>
    </submittedName>
</protein>
<keyword evidence="2" id="KW-0472">Membrane</keyword>
<keyword evidence="2" id="KW-0812">Transmembrane</keyword>
<sequence length="266" mass="27061">MTPQDSTTNPTTDSTTETTAPSGEVPGQEPTAPASAYGLGRRLRIMGAVLAGGLAVVLALLLWLGVLVPAKQEAAGYSDADSGYAATAIEHNAQAVQLAALAPGRSTDDDVLALAVEVGEASAGRVDELAAWLEARDIPVPAAGREALALAEGGLTTEVPDDGSGPRAGATAHSHEGGNHGMLTDEQIDGMARLEGSEFDIALLAALVEHHYGGLQPADKEIEGGMDAEAVALAQSEADAIRVEVEDVRDLLADVGGPGQTNDETN</sequence>
<keyword evidence="5" id="KW-1185">Reference proteome</keyword>
<evidence type="ECO:0000259" key="3">
    <source>
        <dbReference type="Pfam" id="PF03713"/>
    </source>
</evidence>
<dbReference type="Proteomes" id="UP000540568">
    <property type="component" value="Unassembled WGS sequence"/>
</dbReference>
<feature type="region of interest" description="Disordered" evidence="1">
    <location>
        <begin position="156"/>
        <end position="181"/>
    </location>
</feature>
<dbReference type="Gene3D" id="1.20.1260.10">
    <property type="match status" value="1"/>
</dbReference>
<dbReference type="AlphaFoldDB" id="A0A7W3JDM5"/>